<keyword evidence="4" id="KW-1185">Reference proteome</keyword>
<dbReference type="PANTHER" id="PTHR44051:SF8">
    <property type="entry name" value="GLUTATHIONE S-TRANSFERASE GSTA"/>
    <property type="match status" value="1"/>
</dbReference>
<dbReference type="Pfam" id="PF13409">
    <property type="entry name" value="GST_N_2"/>
    <property type="match status" value="1"/>
</dbReference>
<organism evidence="3 4">
    <name type="scientific">Myriangium duriaei CBS 260.36</name>
    <dbReference type="NCBI Taxonomy" id="1168546"/>
    <lineage>
        <taxon>Eukaryota</taxon>
        <taxon>Fungi</taxon>
        <taxon>Dikarya</taxon>
        <taxon>Ascomycota</taxon>
        <taxon>Pezizomycotina</taxon>
        <taxon>Dothideomycetes</taxon>
        <taxon>Dothideomycetidae</taxon>
        <taxon>Myriangiales</taxon>
        <taxon>Myriangiaceae</taxon>
        <taxon>Myriangium</taxon>
    </lineage>
</organism>
<dbReference type="Proteomes" id="UP000799439">
    <property type="component" value="Unassembled WGS sequence"/>
</dbReference>
<proteinExistence type="inferred from homology"/>
<dbReference type="Gene3D" id="1.20.1050.10">
    <property type="match status" value="1"/>
</dbReference>
<dbReference type="InterPro" id="IPR004045">
    <property type="entry name" value="Glutathione_S-Trfase_N"/>
</dbReference>
<dbReference type="CDD" id="cd03188">
    <property type="entry name" value="GST_C_Beta"/>
    <property type="match status" value="1"/>
</dbReference>
<dbReference type="InterPro" id="IPR040079">
    <property type="entry name" value="Glutathione_S-Trfase"/>
</dbReference>
<dbReference type="InterPro" id="IPR010987">
    <property type="entry name" value="Glutathione-S-Trfase_C-like"/>
</dbReference>
<comment type="similarity">
    <text evidence="1">Belongs to the GST superfamily.</text>
</comment>
<sequence length="227" mass="24870">MTVPNLVLYRANGSCSMIPHILLLELCLPFTPILMTRGPSGALQSADGTVSADTFAALNPKRLVPTLTVDGTVVTEGPAILTCIASLAPENDLLGRTQMEKVKVLEWMVWLSSTLHGQGFGKFWVPGRFVSGEGEGLTEAVKKSGREQIEAGFESVEKKLPGGKWAVGGHLTTVDVQLHTFWRWGKAIGVDMEERFPRFREVVQNVEGRESVKRAMEEEGQELCFGK</sequence>
<dbReference type="InterPro" id="IPR004046">
    <property type="entry name" value="GST_C"/>
</dbReference>
<dbReference type="SUPFAM" id="SSF47616">
    <property type="entry name" value="GST C-terminal domain-like"/>
    <property type="match status" value="1"/>
</dbReference>
<dbReference type="InterPro" id="IPR036249">
    <property type="entry name" value="Thioredoxin-like_sf"/>
</dbReference>
<dbReference type="SUPFAM" id="SSF52833">
    <property type="entry name" value="Thioredoxin-like"/>
    <property type="match status" value="1"/>
</dbReference>
<gene>
    <name evidence="3" type="ORF">K461DRAFT_33957</name>
</gene>
<dbReference type="CDD" id="cd03057">
    <property type="entry name" value="GST_N_Beta"/>
    <property type="match status" value="1"/>
</dbReference>
<dbReference type="SFLD" id="SFLDS00019">
    <property type="entry name" value="Glutathione_Transferase_(cytos"/>
    <property type="match status" value="1"/>
</dbReference>
<feature type="domain" description="GST C-terminal" evidence="2">
    <location>
        <begin position="97"/>
        <end position="227"/>
    </location>
</feature>
<dbReference type="Pfam" id="PF00043">
    <property type="entry name" value="GST_C"/>
    <property type="match status" value="1"/>
</dbReference>
<dbReference type="Gene3D" id="3.40.30.10">
    <property type="entry name" value="Glutaredoxin"/>
    <property type="match status" value="1"/>
</dbReference>
<reference evidence="3" key="1">
    <citation type="journal article" date="2020" name="Stud. Mycol.">
        <title>101 Dothideomycetes genomes: a test case for predicting lifestyles and emergence of pathogens.</title>
        <authorList>
            <person name="Haridas S."/>
            <person name="Albert R."/>
            <person name="Binder M."/>
            <person name="Bloem J."/>
            <person name="Labutti K."/>
            <person name="Salamov A."/>
            <person name="Andreopoulos B."/>
            <person name="Baker S."/>
            <person name="Barry K."/>
            <person name="Bills G."/>
            <person name="Bluhm B."/>
            <person name="Cannon C."/>
            <person name="Castanera R."/>
            <person name="Culley D."/>
            <person name="Daum C."/>
            <person name="Ezra D."/>
            <person name="Gonzalez J."/>
            <person name="Henrissat B."/>
            <person name="Kuo A."/>
            <person name="Liang C."/>
            <person name="Lipzen A."/>
            <person name="Lutzoni F."/>
            <person name="Magnuson J."/>
            <person name="Mondo S."/>
            <person name="Nolan M."/>
            <person name="Ohm R."/>
            <person name="Pangilinan J."/>
            <person name="Park H.-J."/>
            <person name="Ramirez L."/>
            <person name="Alfaro M."/>
            <person name="Sun H."/>
            <person name="Tritt A."/>
            <person name="Yoshinaga Y."/>
            <person name="Zwiers L.-H."/>
            <person name="Turgeon B."/>
            <person name="Goodwin S."/>
            <person name="Spatafora J."/>
            <person name="Crous P."/>
            <person name="Grigoriev I."/>
        </authorList>
    </citation>
    <scope>NUCLEOTIDE SEQUENCE</scope>
    <source>
        <strain evidence="3">CBS 260.36</strain>
    </source>
</reference>
<dbReference type="PROSITE" id="PS50405">
    <property type="entry name" value="GST_CTER"/>
    <property type="match status" value="1"/>
</dbReference>
<evidence type="ECO:0000313" key="3">
    <source>
        <dbReference type="EMBL" id="KAF2149790.1"/>
    </source>
</evidence>
<dbReference type="PANTHER" id="PTHR44051">
    <property type="entry name" value="GLUTATHIONE S-TRANSFERASE-RELATED"/>
    <property type="match status" value="1"/>
</dbReference>
<accession>A0A9P4MDD1</accession>
<dbReference type="InterPro" id="IPR036282">
    <property type="entry name" value="Glutathione-S-Trfase_C_sf"/>
</dbReference>
<comment type="caution">
    <text evidence="3">The sequence shown here is derived from an EMBL/GenBank/DDBJ whole genome shotgun (WGS) entry which is preliminary data.</text>
</comment>
<dbReference type="AlphaFoldDB" id="A0A9P4MDD1"/>
<dbReference type="EMBL" id="ML996090">
    <property type="protein sequence ID" value="KAF2149790.1"/>
    <property type="molecule type" value="Genomic_DNA"/>
</dbReference>
<protein>
    <submittedName>
        <fullName evidence="3">Glutathione S-transferase</fullName>
    </submittedName>
</protein>
<evidence type="ECO:0000313" key="4">
    <source>
        <dbReference type="Proteomes" id="UP000799439"/>
    </source>
</evidence>
<dbReference type="OrthoDB" id="2309723at2759"/>
<evidence type="ECO:0000256" key="1">
    <source>
        <dbReference type="ARBA" id="ARBA00007409"/>
    </source>
</evidence>
<evidence type="ECO:0000259" key="2">
    <source>
        <dbReference type="PROSITE" id="PS50405"/>
    </source>
</evidence>
<name>A0A9P4MDD1_9PEZI</name>